<dbReference type="AlphaFoldDB" id="A0A915IFR3"/>
<keyword evidence="1" id="KW-1185">Reference proteome</keyword>
<accession>A0A915IFR3</accession>
<dbReference type="Proteomes" id="UP000887565">
    <property type="component" value="Unplaced"/>
</dbReference>
<sequence>MVNVDFLGALRNDYISRRYNKKFKRTTMWSKIMIHLIFSPFLNAKIYVHNVWKTQPHEMRFREPE</sequence>
<proteinExistence type="predicted"/>
<dbReference type="WBParaSite" id="nRc.2.0.1.t12071-RA">
    <property type="protein sequence ID" value="nRc.2.0.1.t12071-RA"/>
    <property type="gene ID" value="nRc.2.0.1.g12071"/>
</dbReference>
<protein>
    <submittedName>
        <fullName evidence="2">PiggyBac transposable element-derived protein domain-containing protein</fullName>
    </submittedName>
</protein>
<reference evidence="2" key="1">
    <citation type="submission" date="2022-11" db="UniProtKB">
        <authorList>
            <consortium name="WormBaseParasite"/>
        </authorList>
    </citation>
    <scope>IDENTIFICATION</scope>
</reference>
<evidence type="ECO:0000313" key="2">
    <source>
        <dbReference type="WBParaSite" id="nRc.2.0.1.t12071-RA"/>
    </source>
</evidence>
<name>A0A915IFR3_ROMCU</name>
<organism evidence="1 2">
    <name type="scientific">Romanomermis culicivorax</name>
    <name type="common">Nematode worm</name>
    <dbReference type="NCBI Taxonomy" id="13658"/>
    <lineage>
        <taxon>Eukaryota</taxon>
        <taxon>Metazoa</taxon>
        <taxon>Ecdysozoa</taxon>
        <taxon>Nematoda</taxon>
        <taxon>Enoplea</taxon>
        <taxon>Dorylaimia</taxon>
        <taxon>Mermithida</taxon>
        <taxon>Mermithoidea</taxon>
        <taxon>Mermithidae</taxon>
        <taxon>Romanomermis</taxon>
    </lineage>
</organism>
<evidence type="ECO:0000313" key="1">
    <source>
        <dbReference type="Proteomes" id="UP000887565"/>
    </source>
</evidence>